<comment type="subcellular location">
    <subcellularLocation>
        <location evidence="7">Cytoplasm</location>
    </subcellularLocation>
</comment>
<name>A0A402B5M0_9CHLR</name>
<dbReference type="Proteomes" id="UP000287171">
    <property type="component" value="Unassembled WGS sequence"/>
</dbReference>
<dbReference type="InterPro" id="IPR011530">
    <property type="entry name" value="rRNA_adenine_dimethylase"/>
</dbReference>
<evidence type="ECO:0000256" key="6">
    <source>
        <dbReference type="ARBA" id="ARBA00022884"/>
    </source>
</evidence>
<accession>A0A402B5M0</accession>
<organism evidence="10 11">
    <name type="scientific">Dictyobacter alpinus</name>
    <dbReference type="NCBI Taxonomy" id="2014873"/>
    <lineage>
        <taxon>Bacteria</taxon>
        <taxon>Bacillati</taxon>
        <taxon>Chloroflexota</taxon>
        <taxon>Ktedonobacteria</taxon>
        <taxon>Ktedonobacterales</taxon>
        <taxon>Dictyobacteraceae</taxon>
        <taxon>Dictyobacter</taxon>
    </lineage>
</organism>
<comment type="function">
    <text evidence="7">Specifically dimethylates two adjacent adenosines (A1518 and A1519) in the loop of a conserved hairpin near the 3'-end of 16S rRNA in the 30S particle. May play a critical role in biogenesis of 30S subunits.</text>
</comment>
<dbReference type="NCBIfam" id="TIGR00755">
    <property type="entry name" value="ksgA"/>
    <property type="match status" value="1"/>
</dbReference>
<dbReference type="InterPro" id="IPR001737">
    <property type="entry name" value="KsgA/Erm"/>
</dbReference>
<dbReference type="EMBL" id="BIFT01000001">
    <property type="protein sequence ID" value="GCE26643.1"/>
    <property type="molecule type" value="Genomic_DNA"/>
</dbReference>
<keyword evidence="6 7" id="KW-0694">RNA-binding</keyword>
<evidence type="ECO:0000313" key="11">
    <source>
        <dbReference type="Proteomes" id="UP000287171"/>
    </source>
</evidence>
<dbReference type="PROSITE" id="PS51689">
    <property type="entry name" value="SAM_RNA_A_N6_MT"/>
    <property type="match status" value="1"/>
</dbReference>
<dbReference type="Gene3D" id="3.40.50.150">
    <property type="entry name" value="Vaccinia Virus protein VP39"/>
    <property type="match status" value="1"/>
</dbReference>
<proteinExistence type="inferred from homology"/>
<reference evidence="11" key="1">
    <citation type="submission" date="2018-12" db="EMBL/GenBank/DDBJ databases">
        <title>Tengunoibacter tsumagoiensis gen. nov., sp. nov., Dictyobacter kobayashii sp. nov., D. alpinus sp. nov., and D. joshuensis sp. nov. and description of Dictyobacteraceae fam. nov. within the order Ktedonobacterales isolated from Tengu-no-mugimeshi.</title>
        <authorList>
            <person name="Wang C.M."/>
            <person name="Zheng Y."/>
            <person name="Sakai Y."/>
            <person name="Toyoda A."/>
            <person name="Minakuchi Y."/>
            <person name="Abe K."/>
            <person name="Yokota A."/>
            <person name="Yabe S."/>
        </authorList>
    </citation>
    <scope>NUCLEOTIDE SEQUENCE [LARGE SCALE GENOMIC DNA]</scope>
    <source>
        <strain evidence="11">Uno16</strain>
    </source>
</reference>
<dbReference type="InterPro" id="IPR020598">
    <property type="entry name" value="rRNA_Ade_methylase_Trfase_N"/>
</dbReference>
<keyword evidence="11" id="KW-1185">Reference proteome</keyword>
<keyword evidence="5 7" id="KW-0949">S-adenosyl-L-methionine</keyword>
<dbReference type="HAMAP" id="MF_00607">
    <property type="entry name" value="16SrRNA_methyltr_A"/>
    <property type="match status" value="1"/>
</dbReference>
<evidence type="ECO:0000256" key="3">
    <source>
        <dbReference type="ARBA" id="ARBA00022603"/>
    </source>
</evidence>
<feature type="binding site" evidence="7 8">
    <location>
        <position position="47"/>
    </location>
    <ligand>
        <name>S-adenosyl-L-methionine</name>
        <dbReference type="ChEBI" id="CHEBI:59789"/>
    </ligand>
</feature>
<dbReference type="AlphaFoldDB" id="A0A402B5M0"/>
<keyword evidence="2 7" id="KW-0698">rRNA processing</keyword>
<comment type="caution">
    <text evidence="10">The sequence shown here is derived from an EMBL/GenBank/DDBJ whole genome shotgun (WGS) entry which is preliminary data.</text>
</comment>
<dbReference type="InterPro" id="IPR023165">
    <property type="entry name" value="rRNA_Ade_diMease-like_C"/>
</dbReference>
<evidence type="ECO:0000256" key="4">
    <source>
        <dbReference type="ARBA" id="ARBA00022679"/>
    </source>
</evidence>
<dbReference type="GO" id="GO:0005829">
    <property type="term" value="C:cytosol"/>
    <property type="evidence" value="ECO:0007669"/>
    <property type="project" value="TreeGrafter"/>
</dbReference>
<dbReference type="RefSeq" id="WP_126627071.1">
    <property type="nucleotide sequence ID" value="NZ_BIFT01000001.1"/>
</dbReference>
<dbReference type="OrthoDB" id="9814755at2"/>
<feature type="binding site" evidence="7 8">
    <location>
        <position position="72"/>
    </location>
    <ligand>
        <name>S-adenosyl-L-methionine</name>
        <dbReference type="ChEBI" id="CHEBI:59789"/>
    </ligand>
</feature>
<dbReference type="InterPro" id="IPR029063">
    <property type="entry name" value="SAM-dependent_MTases_sf"/>
</dbReference>
<comment type="catalytic activity">
    <reaction evidence="7">
        <text>adenosine(1518)/adenosine(1519) in 16S rRNA + 4 S-adenosyl-L-methionine = N(6)-dimethyladenosine(1518)/N(6)-dimethyladenosine(1519) in 16S rRNA + 4 S-adenosyl-L-homocysteine + 4 H(+)</text>
        <dbReference type="Rhea" id="RHEA:19609"/>
        <dbReference type="Rhea" id="RHEA-COMP:10232"/>
        <dbReference type="Rhea" id="RHEA-COMP:10233"/>
        <dbReference type="ChEBI" id="CHEBI:15378"/>
        <dbReference type="ChEBI" id="CHEBI:57856"/>
        <dbReference type="ChEBI" id="CHEBI:59789"/>
        <dbReference type="ChEBI" id="CHEBI:74411"/>
        <dbReference type="ChEBI" id="CHEBI:74493"/>
        <dbReference type="EC" id="2.1.1.182"/>
    </reaction>
</comment>
<dbReference type="GO" id="GO:0003723">
    <property type="term" value="F:RNA binding"/>
    <property type="evidence" value="ECO:0007669"/>
    <property type="project" value="UniProtKB-UniRule"/>
</dbReference>
<dbReference type="SUPFAM" id="SSF53335">
    <property type="entry name" value="S-adenosyl-L-methionine-dependent methyltransferases"/>
    <property type="match status" value="1"/>
</dbReference>
<comment type="caution">
    <text evidence="7 8">Lacks conserved residue(s) required for the propagation of feature annotation.</text>
</comment>
<keyword evidence="1 7" id="KW-0963">Cytoplasm</keyword>
<evidence type="ECO:0000256" key="8">
    <source>
        <dbReference type="PROSITE-ProRule" id="PRU01026"/>
    </source>
</evidence>
<dbReference type="EC" id="2.1.1.182" evidence="7"/>
<dbReference type="PANTHER" id="PTHR11727:SF7">
    <property type="entry name" value="DIMETHYLADENOSINE TRANSFERASE-RELATED"/>
    <property type="match status" value="1"/>
</dbReference>
<keyword evidence="3 7" id="KW-0489">Methyltransferase</keyword>
<sequence length="306" mass="34627">MTEDNTQNTQKPLHVIDMVDLTNVRELRSLLSAHGMKPNKAFGQNFLIDRSVLQQIVQAAEITAEDEILEVGAGTGVLTRELAQEAKRVVAVELERDMLTLLADTTRQYANVELIARNLLFLDPAEVFGQVPYKLVANLPYYITAPTFRHFLENANPPRILVVMVQWEVAQRIVAEPGDLSLLAISVQFYGQPKIISRVPAQAFYPAPKVDSAILRIDVHKEAPLSHEERDRFFKVVQAGFSEKRKQVHNSLTHGLHYKNELVRGWLSQANIESSRRAETLSIEEWICLWRVIDQAKQGDPNTQAT</sequence>
<keyword evidence="4 7" id="KW-0808">Transferase</keyword>
<evidence type="ECO:0000313" key="10">
    <source>
        <dbReference type="EMBL" id="GCE26643.1"/>
    </source>
</evidence>
<feature type="binding site" evidence="7 8">
    <location>
        <position position="45"/>
    </location>
    <ligand>
        <name>S-adenosyl-L-methionine</name>
        <dbReference type="ChEBI" id="CHEBI:59789"/>
    </ligand>
</feature>
<gene>
    <name evidence="7 10" type="primary">rsmA</name>
    <name evidence="7" type="synonym">ksgA</name>
    <name evidence="10" type="ORF">KDA_21270</name>
</gene>
<feature type="binding site" evidence="7 8">
    <location>
        <position position="138"/>
    </location>
    <ligand>
        <name>S-adenosyl-L-methionine</name>
        <dbReference type="ChEBI" id="CHEBI:59789"/>
    </ligand>
</feature>
<feature type="binding site" evidence="7 8">
    <location>
        <position position="93"/>
    </location>
    <ligand>
        <name>S-adenosyl-L-methionine</name>
        <dbReference type="ChEBI" id="CHEBI:59789"/>
    </ligand>
</feature>
<protein>
    <recommendedName>
        <fullName evidence="7">Ribosomal RNA small subunit methyltransferase A</fullName>
        <ecNumber evidence="7">2.1.1.182</ecNumber>
    </recommendedName>
    <alternativeName>
        <fullName evidence="7">16S rRNA (adenine(1518)-N(6)/adenine(1519)-N(6))-dimethyltransferase</fullName>
    </alternativeName>
    <alternativeName>
        <fullName evidence="7">16S rRNA dimethyladenosine transferase</fullName>
    </alternativeName>
    <alternativeName>
        <fullName evidence="7">16S rRNA dimethylase</fullName>
    </alternativeName>
    <alternativeName>
        <fullName evidence="7">S-adenosylmethionine-6-N', N'-adenosyl(rRNA) dimethyltransferase</fullName>
    </alternativeName>
</protein>
<dbReference type="Pfam" id="PF00398">
    <property type="entry name" value="RrnaAD"/>
    <property type="match status" value="1"/>
</dbReference>
<dbReference type="FunFam" id="3.40.50.150:FF:000023">
    <property type="entry name" value="Ribosomal RNA small subunit methyltransferase A"/>
    <property type="match status" value="1"/>
</dbReference>
<evidence type="ECO:0000256" key="5">
    <source>
        <dbReference type="ARBA" id="ARBA00022691"/>
    </source>
</evidence>
<dbReference type="SMART" id="SM00650">
    <property type="entry name" value="rADc"/>
    <property type="match status" value="1"/>
</dbReference>
<dbReference type="CDD" id="cd02440">
    <property type="entry name" value="AdoMet_MTases"/>
    <property type="match status" value="1"/>
</dbReference>
<evidence type="ECO:0000256" key="2">
    <source>
        <dbReference type="ARBA" id="ARBA00022552"/>
    </source>
</evidence>
<evidence type="ECO:0000256" key="1">
    <source>
        <dbReference type="ARBA" id="ARBA00022490"/>
    </source>
</evidence>
<dbReference type="PANTHER" id="PTHR11727">
    <property type="entry name" value="DIMETHYLADENOSINE TRANSFERASE"/>
    <property type="match status" value="1"/>
</dbReference>
<feature type="domain" description="Ribosomal RNA adenine methylase transferase N-terminal" evidence="9">
    <location>
        <begin position="52"/>
        <end position="221"/>
    </location>
</feature>
<evidence type="ECO:0000256" key="7">
    <source>
        <dbReference type="HAMAP-Rule" id="MF_00607"/>
    </source>
</evidence>
<dbReference type="GO" id="GO:0052908">
    <property type="term" value="F:16S rRNA (adenine(1518)-N(6)/adenine(1519)-N(6))-dimethyltransferase activity"/>
    <property type="evidence" value="ECO:0007669"/>
    <property type="project" value="UniProtKB-EC"/>
</dbReference>
<evidence type="ECO:0000259" key="9">
    <source>
        <dbReference type="SMART" id="SM00650"/>
    </source>
</evidence>
<dbReference type="Gene3D" id="1.10.8.100">
    <property type="entry name" value="Ribosomal RNA adenine dimethylase-like, domain 2"/>
    <property type="match status" value="1"/>
</dbReference>
<comment type="similarity">
    <text evidence="7">Belongs to the class I-like SAM-binding methyltransferase superfamily. rRNA adenine N(6)-methyltransferase family. RsmA subfamily.</text>
</comment>